<dbReference type="EMBL" id="QCZI01000001">
    <property type="protein sequence ID" value="PWA07429.1"/>
    <property type="molecule type" value="Genomic_DNA"/>
</dbReference>
<evidence type="ECO:0000256" key="1">
    <source>
        <dbReference type="ARBA" id="ARBA00000971"/>
    </source>
</evidence>
<comment type="catalytic activity">
    <reaction evidence="1 6">
        <text>[protein]-peptidylproline (omega=180) = [protein]-peptidylproline (omega=0)</text>
        <dbReference type="Rhea" id="RHEA:16237"/>
        <dbReference type="Rhea" id="RHEA-COMP:10747"/>
        <dbReference type="Rhea" id="RHEA-COMP:10748"/>
        <dbReference type="ChEBI" id="CHEBI:83833"/>
        <dbReference type="ChEBI" id="CHEBI:83834"/>
        <dbReference type="EC" id="5.2.1.8"/>
    </reaction>
</comment>
<sequence length="374" mass="41124">MKKQILLLLIAAATFCSCKEEHDKLPDGLYADIETSKGNIVVQLDYQKAPITVANFVSLAEGKNTFVSEQFKGKPFFDGLKFHRVIKDFMIQGGDPLGDGTGDTGYKFRDEITDLRFDKGGILAMANSGPGTNSSQFFITHIATPWLDGKHTIFGQVVENGMDIVNKIEQEDIIQKITILQKGEGAKKFDAVKIFTDFFTHESENLKKQAQIDAENKILYEAKYKAVKAKKVAYFEGIKKMATQSATGLKYKIISTKKGKKPANGTPVFIHYSGFLENGDLFDSSVAEVATAFGKFDQQRADARQYIPIPFQAGKKDGMIPGFIEGLDKMSFGDKAVLFIPSNLGYGAQGAGGVIPPNANIIFEVELLEAMPQQ</sequence>
<reference evidence="9 10" key="1">
    <citation type="submission" date="2018-04" db="EMBL/GenBank/DDBJ databases">
        <title>Flavobacterium sp. nov., isolated from glacier ice.</title>
        <authorList>
            <person name="Liu Q."/>
            <person name="Xin Y.-H."/>
        </authorList>
    </citation>
    <scope>NUCLEOTIDE SEQUENCE [LARGE SCALE GENOMIC DNA]</scope>
    <source>
        <strain evidence="9 10">RB1R5</strain>
    </source>
</reference>
<dbReference type="RefSeq" id="WP_116723575.1">
    <property type="nucleotide sequence ID" value="NZ_QCZI01000001.1"/>
</dbReference>
<keyword evidence="4 6" id="KW-0697">Rotamase</keyword>
<dbReference type="Pfam" id="PF00160">
    <property type="entry name" value="Pro_isomerase"/>
    <property type="match status" value="1"/>
</dbReference>
<dbReference type="OrthoDB" id="9807797at2"/>
<evidence type="ECO:0000259" key="8">
    <source>
        <dbReference type="PROSITE" id="PS50072"/>
    </source>
</evidence>
<dbReference type="InterPro" id="IPR046357">
    <property type="entry name" value="PPIase_dom_sf"/>
</dbReference>
<accession>A0A2U1JR49</accession>
<dbReference type="PANTHER" id="PTHR45625:SF4">
    <property type="entry name" value="PEPTIDYLPROLYL ISOMERASE DOMAIN AND WD REPEAT-CONTAINING PROTEIN 1"/>
    <property type="match status" value="1"/>
</dbReference>
<proteinExistence type="inferred from homology"/>
<evidence type="ECO:0000256" key="4">
    <source>
        <dbReference type="ARBA" id="ARBA00023110"/>
    </source>
</evidence>
<dbReference type="PROSITE" id="PS00170">
    <property type="entry name" value="CSA_PPIASE_1"/>
    <property type="match status" value="1"/>
</dbReference>
<feature type="domain" description="PPIase FKBP-type" evidence="7">
    <location>
        <begin position="265"/>
        <end position="371"/>
    </location>
</feature>
<dbReference type="InterPro" id="IPR044666">
    <property type="entry name" value="Cyclophilin_A-like"/>
</dbReference>
<dbReference type="PROSITE" id="PS50072">
    <property type="entry name" value="CSA_PPIASE_2"/>
    <property type="match status" value="1"/>
</dbReference>
<dbReference type="GO" id="GO:0003755">
    <property type="term" value="F:peptidyl-prolyl cis-trans isomerase activity"/>
    <property type="evidence" value="ECO:0007669"/>
    <property type="project" value="UniProtKB-KW"/>
</dbReference>
<keyword evidence="10" id="KW-1185">Reference proteome</keyword>
<keyword evidence="5 6" id="KW-0413">Isomerase</keyword>
<evidence type="ECO:0000256" key="3">
    <source>
        <dbReference type="ARBA" id="ARBA00013194"/>
    </source>
</evidence>
<dbReference type="SUPFAM" id="SSF54534">
    <property type="entry name" value="FKBP-like"/>
    <property type="match status" value="1"/>
</dbReference>
<dbReference type="CDD" id="cd00317">
    <property type="entry name" value="cyclophilin"/>
    <property type="match status" value="1"/>
</dbReference>
<name>A0A2U1JR49_9FLAO</name>
<dbReference type="PANTHER" id="PTHR45625">
    <property type="entry name" value="PEPTIDYL-PROLYL CIS-TRANS ISOMERASE-RELATED"/>
    <property type="match status" value="1"/>
</dbReference>
<feature type="domain" description="PPIase cyclophilin-type" evidence="8">
    <location>
        <begin position="38"/>
        <end position="170"/>
    </location>
</feature>
<dbReference type="PRINTS" id="PR00153">
    <property type="entry name" value="CSAPPISMRASE"/>
</dbReference>
<dbReference type="EC" id="5.2.1.8" evidence="3 6"/>
<gene>
    <name evidence="9" type="ORF">DB895_01555</name>
</gene>
<evidence type="ECO:0000313" key="10">
    <source>
        <dbReference type="Proteomes" id="UP000245449"/>
    </source>
</evidence>
<evidence type="ECO:0000256" key="2">
    <source>
        <dbReference type="ARBA" id="ARBA00007365"/>
    </source>
</evidence>
<evidence type="ECO:0000256" key="6">
    <source>
        <dbReference type="PROSITE-ProRule" id="PRU00277"/>
    </source>
</evidence>
<comment type="caution">
    <text evidence="9">The sequence shown here is derived from an EMBL/GenBank/DDBJ whole genome shotgun (WGS) entry which is preliminary data.</text>
</comment>
<dbReference type="InterPro" id="IPR020892">
    <property type="entry name" value="Cyclophilin-type_PPIase_CS"/>
</dbReference>
<dbReference type="InterPro" id="IPR029000">
    <property type="entry name" value="Cyclophilin-like_dom_sf"/>
</dbReference>
<organism evidence="9 10">
    <name type="scientific">Flavobacterium psychrotolerans</name>
    <dbReference type="NCBI Taxonomy" id="2169410"/>
    <lineage>
        <taxon>Bacteria</taxon>
        <taxon>Pseudomonadati</taxon>
        <taxon>Bacteroidota</taxon>
        <taxon>Flavobacteriia</taxon>
        <taxon>Flavobacteriales</taxon>
        <taxon>Flavobacteriaceae</taxon>
        <taxon>Flavobacterium</taxon>
    </lineage>
</organism>
<dbReference type="Gene3D" id="2.40.100.10">
    <property type="entry name" value="Cyclophilin-like"/>
    <property type="match status" value="1"/>
</dbReference>
<comment type="similarity">
    <text evidence="2">Belongs to the cyclophilin-type PPIase family.</text>
</comment>
<dbReference type="Proteomes" id="UP000245449">
    <property type="component" value="Unassembled WGS sequence"/>
</dbReference>
<evidence type="ECO:0000256" key="5">
    <source>
        <dbReference type="ARBA" id="ARBA00023235"/>
    </source>
</evidence>
<dbReference type="AlphaFoldDB" id="A0A2U1JR49"/>
<dbReference type="InterPro" id="IPR001179">
    <property type="entry name" value="PPIase_FKBP_dom"/>
</dbReference>
<dbReference type="InterPro" id="IPR002130">
    <property type="entry name" value="Cyclophilin-type_PPIase_dom"/>
</dbReference>
<dbReference type="GO" id="GO:0006457">
    <property type="term" value="P:protein folding"/>
    <property type="evidence" value="ECO:0007669"/>
    <property type="project" value="InterPro"/>
</dbReference>
<dbReference type="Gene3D" id="3.10.50.40">
    <property type="match status" value="1"/>
</dbReference>
<dbReference type="Pfam" id="PF00254">
    <property type="entry name" value="FKBP_C"/>
    <property type="match status" value="1"/>
</dbReference>
<dbReference type="PROSITE" id="PS50059">
    <property type="entry name" value="FKBP_PPIASE"/>
    <property type="match status" value="1"/>
</dbReference>
<evidence type="ECO:0000313" key="9">
    <source>
        <dbReference type="EMBL" id="PWA07429.1"/>
    </source>
</evidence>
<evidence type="ECO:0000259" key="7">
    <source>
        <dbReference type="PROSITE" id="PS50059"/>
    </source>
</evidence>
<dbReference type="PROSITE" id="PS51257">
    <property type="entry name" value="PROKAR_LIPOPROTEIN"/>
    <property type="match status" value="1"/>
</dbReference>
<protein>
    <recommendedName>
        <fullName evidence="3 6">peptidylprolyl isomerase</fullName>
        <ecNumber evidence="3 6">5.2.1.8</ecNumber>
    </recommendedName>
</protein>
<dbReference type="SUPFAM" id="SSF50891">
    <property type="entry name" value="Cyclophilin-like"/>
    <property type="match status" value="1"/>
</dbReference>